<feature type="region of interest" description="Disordered" evidence="1">
    <location>
        <begin position="1"/>
        <end position="22"/>
    </location>
</feature>
<sequence>MDLNDDNEHSMDSSGTGVMKREAQPDFDFPAHKRPRNDEHLSRITDVPEDIFYEITKHLDPLSVLHLAQLSQGFRSILMSKSSSRIWKASRANVPSLPDLPPCLSEPQYVDFMFNNERCQVMSDSVLQVWLMFIEYRRSDFFHVANNKWERSYLGSLERLRTYVPTIKVRQSKWTFARDGRRWTTLYHKNTDWLWKDQYGQAAYKMKWVDVKIEERKLISENKESYMDWCKERKYGQEEERRGRIINRIFQLGWENEFNKCAPWPGNSPVIIKACQKELTDQDLSNLEPSLNQLMQNLQQQRLDTERSKLLRGCFPVLKSILEAFIRTLPPNSIYPSVVDVSDDPCVNEIITISNTPDLSEQSCKAISDLLPRVTQNWLEQKTNEVLVSTQKMLRLHQEIGSETILPSSALRQKEGLHLAIISFECSICKRHSKPLSILRYPKVLMHGANYHGTFFTSQPQLNKVVENTSWNEGDIMFNPATMTFMAEIVRLCGLDPRTTTASDMDLLNPSIKCTTCKWGKGPAMGWTEVIAHKQIHHCWGNVTFTVKSKGRSHKY</sequence>
<dbReference type="OrthoDB" id="2322499at2759"/>
<dbReference type="PROSITE" id="PS50181">
    <property type="entry name" value="FBOX"/>
    <property type="match status" value="1"/>
</dbReference>
<evidence type="ECO:0000313" key="4">
    <source>
        <dbReference type="Proteomes" id="UP000724874"/>
    </source>
</evidence>
<dbReference type="Pfam" id="PF00646">
    <property type="entry name" value="F-box"/>
    <property type="match status" value="1"/>
</dbReference>
<feature type="domain" description="F-box" evidence="2">
    <location>
        <begin position="41"/>
        <end position="90"/>
    </location>
</feature>
<dbReference type="AlphaFoldDB" id="A0A9P5ND17"/>
<name>A0A9P5ND17_GYMJU</name>
<proteinExistence type="predicted"/>
<dbReference type="EMBL" id="JADNYJ010000119">
    <property type="protein sequence ID" value="KAF8882933.1"/>
    <property type="molecule type" value="Genomic_DNA"/>
</dbReference>
<dbReference type="Proteomes" id="UP000724874">
    <property type="component" value="Unassembled WGS sequence"/>
</dbReference>
<dbReference type="InterPro" id="IPR001810">
    <property type="entry name" value="F-box_dom"/>
</dbReference>
<accession>A0A9P5ND17</accession>
<feature type="compositionally biased region" description="Basic and acidic residues" evidence="1">
    <location>
        <begin position="1"/>
        <end position="11"/>
    </location>
</feature>
<reference evidence="3" key="1">
    <citation type="submission" date="2020-11" db="EMBL/GenBank/DDBJ databases">
        <authorList>
            <consortium name="DOE Joint Genome Institute"/>
            <person name="Ahrendt S."/>
            <person name="Riley R."/>
            <person name="Andreopoulos W."/>
            <person name="LaButti K."/>
            <person name="Pangilinan J."/>
            <person name="Ruiz-duenas F.J."/>
            <person name="Barrasa J.M."/>
            <person name="Sanchez-Garcia M."/>
            <person name="Camarero S."/>
            <person name="Miyauchi S."/>
            <person name="Serrano A."/>
            <person name="Linde D."/>
            <person name="Babiker R."/>
            <person name="Drula E."/>
            <person name="Ayuso-Fernandez I."/>
            <person name="Pacheco R."/>
            <person name="Padilla G."/>
            <person name="Ferreira P."/>
            <person name="Barriuso J."/>
            <person name="Kellner H."/>
            <person name="Castanera R."/>
            <person name="Alfaro M."/>
            <person name="Ramirez L."/>
            <person name="Pisabarro A.G."/>
            <person name="Kuo A."/>
            <person name="Tritt A."/>
            <person name="Lipzen A."/>
            <person name="He G."/>
            <person name="Yan M."/>
            <person name="Ng V."/>
            <person name="Cullen D."/>
            <person name="Martin F."/>
            <person name="Rosso M.-N."/>
            <person name="Henrissat B."/>
            <person name="Hibbett D."/>
            <person name="Martinez A.T."/>
            <person name="Grigoriev I.V."/>
        </authorList>
    </citation>
    <scope>NUCLEOTIDE SEQUENCE</scope>
    <source>
        <strain evidence="3">AH 44721</strain>
    </source>
</reference>
<comment type="caution">
    <text evidence="3">The sequence shown here is derived from an EMBL/GenBank/DDBJ whole genome shotgun (WGS) entry which is preliminary data.</text>
</comment>
<protein>
    <recommendedName>
        <fullName evidence="2">F-box domain-containing protein</fullName>
    </recommendedName>
</protein>
<evidence type="ECO:0000256" key="1">
    <source>
        <dbReference type="SAM" id="MobiDB-lite"/>
    </source>
</evidence>
<keyword evidence="4" id="KW-1185">Reference proteome</keyword>
<dbReference type="InterPro" id="IPR036047">
    <property type="entry name" value="F-box-like_dom_sf"/>
</dbReference>
<dbReference type="SUPFAM" id="SSF81383">
    <property type="entry name" value="F-box domain"/>
    <property type="match status" value="1"/>
</dbReference>
<organism evidence="3 4">
    <name type="scientific">Gymnopilus junonius</name>
    <name type="common">Spectacular rustgill mushroom</name>
    <name type="synonym">Gymnopilus spectabilis subsp. junonius</name>
    <dbReference type="NCBI Taxonomy" id="109634"/>
    <lineage>
        <taxon>Eukaryota</taxon>
        <taxon>Fungi</taxon>
        <taxon>Dikarya</taxon>
        <taxon>Basidiomycota</taxon>
        <taxon>Agaricomycotina</taxon>
        <taxon>Agaricomycetes</taxon>
        <taxon>Agaricomycetidae</taxon>
        <taxon>Agaricales</taxon>
        <taxon>Agaricineae</taxon>
        <taxon>Hymenogastraceae</taxon>
        <taxon>Gymnopilus</taxon>
    </lineage>
</organism>
<evidence type="ECO:0000313" key="3">
    <source>
        <dbReference type="EMBL" id="KAF8882933.1"/>
    </source>
</evidence>
<evidence type="ECO:0000259" key="2">
    <source>
        <dbReference type="PROSITE" id="PS50181"/>
    </source>
</evidence>
<gene>
    <name evidence="3" type="ORF">CPB84DRAFT_1790578</name>
</gene>